<gene>
    <name evidence="2" type="ORF">FL622_02855</name>
</gene>
<protein>
    <submittedName>
        <fullName evidence="2">Uncharacterized protein</fullName>
    </submittedName>
</protein>
<proteinExistence type="predicted"/>
<dbReference type="AlphaFoldDB" id="A0A550JLP3"/>
<evidence type="ECO:0000313" key="3">
    <source>
        <dbReference type="Proteomes" id="UP000317155"/>
    </source>
</evidence>
<reference evidence="2 3" key="1">
    <citation type="submission" date="2019-07" db="EMBL/GenBank/DDBJ databases">
        <title>Insights of Desulfuromonas acetexigens electromicrobiology.</title>
        <authorList>
            <person name="Katuri K."/>
            <person name="Sapireddy V."/>
            <person name="Shaw D.R."/>
            <person name="Saikaly P."/>
        </authorList>
    </citation>
    <scope>NUCLEOTIDE SEQUENCE [LARGE SCALE GENOMIC DNA]</scope>
    <source>
        <strain evidence="2 3">2873</strain>
    </source>
</reference>
<evidence type="ECO:0000313" key="2">
    <source>
        <dbReference type="EMBL" id="TRO84135.1"/>
    </source>
</evidence>
<keyword evidence="1" id="KW-0472">Membrane</keyword>
<dbReference type="RefSeq" id="WP_140396581.1">
    <property type="nucleotide sequence ID" value="NZ_FOJJ01000001.1"/>
</dbReference>
<dbReference type="EMBL" id="VJVV01000001">
    <property type="protein sequence ID" value="TRO84135.1"/>
    <property type="molecule type" value="Genomic_DNA"/>
</dbReference>
<organism evidence="2 3">
    <name type="scientific">Trichloromonas acetexigens</name>
    <dbReference type="NCBI Taxonomy" id="38815"/>
    <lineage>
        <taxon>Bacteria</taxon>
        <taxon>Pseudomonadati</taxon>
        <taxon>Thermodesulfobacteriota</taxon>
        <taxon>Desulfuromonadia</taxon>
        <taxon>Desulfuromonadales</taxon>
        <taxon>Trichloromonadaceae</taxon>
        <taxon>Trichloromonas</taxon>
    </lineage>
</organism>
<dbReference type="Proteomes" id="UP000317155">
    <property type="component" value="Unassembled WGS sequence"/>
</dbReference>
<name>A0A550JLP3_9BACT</name>
<sequence length="207" mass="24347">MDVATWALSLNAVILLLASALGALFNLPYFCFRKYLLQLLPGNFSEKLYNTWLMAKFEIILNSPFYFRLYIYDKVIESNDFAVIISRALKSGMPVSFSMKNEKVYVGFPVTTIDPSEQRKDFRILPFLSGYREKERRQIIFTTDYAYIYELIDGKEKQTDMAMEDFEIALPLSDVQSVNLFDFEMYCKFNPNFVRDFHNQNKQEDKI</sequence>
<dbReference type="OrthoDB" id="6058926at2"/>
<keyword evidence="3" id="KW-1185">Reference proteome</keyword>
<comment type="caution">
    <text evidence="2">The sequence shown here is derived from an EMBL/GenBank/DDBJ whole genome shotgun (WGS) entry which is preliminary data.</text>
</comment>
<accession>A0A550JLP3</accession>
<keyword evidence="1" id="KW-0812">Transmembrane</keyword>
<evidence type="ECO:0000256" key="1">
    <source>
        <dbReference type="SAM" id="Phobius"/>
    </source>
</evidence>
<feature type="transmembrane region" description="Helical" evidence="1">
    <location>
        <begin position="6"/>
        <end position="27"/>
    </location>
</feature>
<keyword evidence="1" id="KW-1133">Transmembrane helix</keyword>